<gene>
    <name evidence="12" type="primary">LOC113788363</name>
</gene>
<proteinExistence type="inferred from homology"/>
<comment type="similarity">
    <text evidence="2">Belongs to the class-V pyridoxal-phosphate-dependent aminotransferase family. NifS/IscS subfamily.</text>
</comment>
<dbReference type="OrthoDB" id="10250117at2759"/>
<dbReference type="AlphaFoldDB" id="A0A6P6XJP6"/>
<evidence type="ECO:0000313" key="11">
    <source>
        <dbReference type="Proteomes" id="UP000515146"/>
    </source>
</evidence>
<dbReference type="InterPro" id="IPR015424">
    <property type="entry name" value="PyrdxlP-dep_Trfase"/>
</dbReference>
<dbReference type="InterPro" id="IPR015421">
    <property type="entry name" value="PyrdxlP-dep_Trfase_major"/>
</dbReference>
<dbReference type="EC" id="2.8.1.7" evidence="3"/>
<keyword evidence="4" id="KW-0808">Transferase</keyword>
<dbReference type="NCBIfam" id="NF002806">
    <property type="entry name" value="PRK02948.1"/>
    <property type="match status" value="1"/>
</dbReference>
<feature type="domain" description="Aminotransferase class V" evidence="10">
    <location>
        <begin position="42"/>
        <end position="407"/>
    </location>
</feature>
<dbReference type="GO" id="GO:0031071">
    <property type="term" value="F:cysteine desulfurase activity"/>
    <property type="evidence" value="ECO:0007669"/>
    <property type="project" value="UniProtKB-EC"/>
</dbReference>
<evidence type="ECO:0000256" key="1">
    <source>
        <dbReference type="ARBA" id="ARBA00001933"/>
    </source>
</evidence>
<dbReference type="SUPFAM" id="SSF53383">
    <property type="entry name" value="PLP-dependent transferases"/>
    <property type="match status" value="1"/>
</dbReference>
<dbReference type="PROSITE" id="PS00595">
    <property type="entry name" value="AA_TRANSFER_CLASS_5"/>
    <property type="match status" value="1"/>
</dbReference>
<dbReference type="GO" id="GO:0099128">
    <property type="term" value="C:mitochondrial [2Fe-2S] assembly complex"/>
    <property type="evidence" value="ECO:0007669"/>
    <property type="project" value="UniProtKB-ARBA"/>
</dbReference>
<dbReference type="HAMAP" id="MF_00331">
    <property type="entry name" value="Cys_desulf_IscS"/>
    <property type="match status" value="1"/>
</dbReference>
<dbReference type="Proteomes" id="UP000515146">
    <property type="component" value="Unplaced"/>
</dbReference>
<dbReference type="FunFam" id="3.90.1150.10:FF:000002">
    <property type="entry name" value="Cysteine desulfurase IscS"/>
    <property type="match status" value="1"/>
</dbReference>
<evidence type="ECO:0000256" key="7">
    <source>
        <dbReference type="ARBA" id="ARBA00023004"/>
    </source>
</evidence>
<evidence type="ECO:0000256" key="3">
    <source>
        <dbReference type="ARBA" id="ARBA00012239"/>
    </source>
</evidence>
<evidence type="ECO:0000313" key="12">
    <source>
        <dbReference type="RefSeq" id="XP_027193627.1"/>
    </source>
</evidence>
<dbReference type="InterPro" id="IPR000192">
    <property type="entry name" value="Aminotrans_V_dom"/>
</dbReference>
<dbReference type="Gene3D" id="3.40.640.10">
    <property type="entry name" value="Type I PLP-dependent aspartate aminotransferase-like (Major domain)"/>
    <property type="match status" value="1"/>
</dbReference>
<dbReference type="GO" id="GO:0030170">
    <property type="term" value="F:pyridoxal phosphate binding"/>
    <property type="evidence" value="ECO:0007669"/>
    <property type="project" value="InterPro"/>
</dbReference>
<organism evidence="11 12">
    <name type="scientific">Dermatophagoides pteronyssinus</name>
    <name type="common">European house dust mite</name>
    <dbReference type="NCBI Taxonomy" id="6956"/>
    <lineage>
        <taxon>Eukaryota</taxon>
        <taxon>Metazoa</taxon>
        <taxon>Ecdysozoa</taxon>
        <taxon>Arthropoda</taxon>
        <taxon>Chelicerata</taxon>
        <taxon>Arachnida</taxon>
        <taxon>Acari</taxon>
        <taxon>Acariformes</taxon>
        <taxon>Sarcoptiformes</taxon>
        <taxon>Astigmata</taxon>
        <taxon>Psoroptidia</taxon>
        <taxon>Analgoidea</taxon>
        <taxon>Pyroglyphidae</taxon>
        <taxon>Dermatophagoidinae</taxon>
        <taxon>Dermatophagoides</taxon>
    </lineage>
</organism>
<dbReference type="Pfam" id="PF00266">
    <property type="entry name" value="Aminotran_5"/>
    <property type="match status" value="1"/>
</dbReference>
<keyword evidence="11" id="KW-1185">Reference proteome</keyword>
<evidence type="ECO:0000256" key="6">
    <source>
        <dbReference type="ARBA" id="ARBA00022898"/>
    </source>
</evidence>
<dbReference type="GO" id="GO:0051536">
    <property type="term" value="F:iron-sulfur cluster binding"/>
    <property type="evidence" value="ECO:0007669"/>
    <property type="project" value="UniProtKB-KW"/>
</dbReference>
<dbReference type="KEGG" id="dpte:113788363"/>
<reference evidence="12" key="1">
    <citation type="submission" date="2025-08" db="UniProtKB">
        <authorList>
            <consortium name="RefSeq"/>
        </authorList>
    </citation>
    <scope>IDENTIFICATION</scope>
    <source>
        <strain evidence="12">Airmid</strain>
    </source>
</reference>
<keyword evidence="8" id="KW-0411">Iron-sulfur</keyword>
<evidence type="ECO:0000259" key="10">
    <source>
        <dbReference type="Pfam" id="PF00266"/>
    </source>
</evidence>
<sequence>MSISTSSASTNIESNVKKSLSILQQVQNKRTSDDIKKTYGQIYFDFQATTPLDKRVLNAMMPAFTTDFGNAHSRTHNYGWKAFNSVENARRQIADLVNAKPTEIIFTSGATESNNLALKGIAEYHGKNHKKKHIITLQTEHKCVLASTKYLETEKGWDVTYLKVKPNGLVDLEELEKAIRDDTALISIMMVNNEIGVIQPIKKIAKIAHRYGVLLHTDAAQALGKIPIDVNDMGIDLMSMSGHKLYGPKGIGALYIRSKPRVRLTPQIHGGGQERGYRSGTLPVPLCVGFGEACKISKVEMEEDNKRIVALRDRFLNYVKKNLSHVIVNGDEENRVPGNINISIAGVEGESLILAMKEVAVSSGSACTSESLEPSYVLRSIGVDEALAHTSIRFGIGKYTTEAEIDRAAELLVASAKYLREFSPLWDEELGSSTSELVWT</sequence>
<dbReference type="RefSeq" id="XP_027193627.1">
    <property type="nucleotide sequence ID" value="XM_027337826.1"/>
</dbReference>
<evidence type="ECO:0000256" key="2">
    <source>
        <dbReference type="ARBA" id="ARBA00006490"/>
    </source>
</evidence>
<dbReference type="GO" id="GO:0044571">
    <property type="term" value="P:[2Fe-2S] cluster assembly"/>
    <property type="evidence" value="ECO:0007669"/>
    <property type="project" value="InterPro"/>
</dbReference>
<keyword evidence="7" id="KW-0408">Iron</keyword>
<dbReference type="GO" id="GO:0046872">
    <property type="term" value="F:metal ion binding"/>
    <property type="evidence" value="ECO:0007669"/>
    <property type="project" value="UniProtKB-KW"/>
</dbReference>
<evidence type="ECO:0000256" key="8">
    <source>
        <dbReference type="ARBA" id="ARBA00023014"/>
    </source>
</evidence>
<dbReference type="PANTHER" id="PTHR11601">
    <property type="entry name" value="CYSTEINE DESULFURYLASE FAMILY MEMBER"/>
    <property type="match status" value="1"/>
</dbReference>
<keyword evidence="6" id="KW-0663">Pyridoxal phosphate</keyword>
<dbReference type="InterPro" id="IPR010240">
    <property type="entry name" value="Cys_deSase_IscS"/>
</dbReference>
<accession>A0A6P6XJP6</accession>
<protein>
    <recommendedName>
        <fullName evidence="3">cysteine desulfurase</fullName>
        <ecNumber evidence="3">2.8.1.7</ecNumber>
    </recommendedName>
</protein>
<evidence type="ECO:0000256" key="4">
    <source>
        <dbReference type="ARBA" id="ARBA00022679"/>
    </source>
</evidence>
<dbReference type="NCBIfam" id="NF010611">
    <property type="entry name" value="PRK14012.1"/>
    <property type="match status" value="1"/>
</dbReference>
<dbReference type="PANTHER" id="PTHR11601:SF34">
    <property type="entry name" value="CYSTEINE DESULFURASE"/>
    <property type="match status" value="1"/>
</dbReference>
<evidence type="ECO:0000256" key="5">
    <source>
        <dbReference type="ARBA" id="ARBA00022723"/>
    </source>
</evidence>
<evidence type="ECO:0000256" key="9">
    <source>
        <dbReference type="RuleBase" id="RU004504"/>
    </source>
</evidence>
<dbReference type="InterPro" id="IPR020578">
    <property type="entry name" value="Aminotrans_V_PyrdxlP_BS"/>
</dbReference>
<dbReference type="PIRSF" id="PIRSF005572">
    <property type="entry name" value="NifS"/>
    <property type="match status" value="1"/>
</dbReference>
<dbReference type="InterPro" id="IPR015422">
    <property type="entry name" value="PyrdxlP-dep_Trfase_small"/>
</dbReference>
<dbReference type="Gene3D" id="3.90.1150.10">
    <property type="entry name" value="Aspartate Aminotransferase, domain 1"/>
    <property type="match status" value="1"/>
</dbReference>
<dbReference type="FunFam" id="3.40.640.10:FF:000003">
    <property type="entry name" value="Cysteine desulfurase IscS"/>
    <property type="match status" value="1"/>
</dbReference>
<dbReference type="InterPro" id="IPR016454">
    <property type="entry name" value="Cysteine_dSase"/>
</dbReference>
<keyword evidence="5" id="KW-0479">Metal-binding</keyword>
<name>A0A6P6XJP6_DERPT</name>
<comment type="cofactor">
    <cofactor evidence="1 9">
        <name>pyridoxal 5'-phosphate</name>
        <dbReference type="ChEBI" id="CHEBI:597326"/>
    </cofactor>
</comment>
<dbReference type="InParanoid" id="A0A6P6XJP6"/>